<accession>A0A0G4I3C5</accession>
<protein>
    <submittedName>
        <fullName evidence="3">Uncharacterized protein</fullName>
    </submittedName>
</protein>
<proteinExistence type="predicted"/>
<gene>
    <name evidence="3" type="ORF">Cvel_35336</name>
</gene>
<evidence type="ECO:0000256" key="2">
    <source>
        <dbReference type="SAM" id="MobiDB-lite"/>
    </source>
</evidence>
<dbReference type="AlphaFoldDB" id="A0A0G4I3C5"/>
<feature type="compositionally biased region" description="Polar residues" evidence="2">
    <location>
        <begin position="244"/>
        <end position="253"/>
    </location>
</feature>
<dbReference type="EMBL" id="CDMZ01004930">
    <property type="protein sequence ID" value="CEM51377.1"/>
    <property type="molecule type" value="Genomic_DNA"/>
</dbReference>
<keyword evidence="1" id="KW-0175">Coiled coil</keyword>
<feature type="coiled-coil region" evidence="1">
    <location>
        <begin position="40"/>
        <end position="100"/>
    </location>
</feature>
<feature type="region of interest" description="Disordered" evidence="2">
    <location>
        <begin position="141"/>
        <end position="294"/>
    </location>
</feature>
<sequence>MMANEASAASQGLSTALHSWFDEESAVYGTAQKKDCDREKERLRLDFKALLGEHEALQQQYNALLSSEVAKNKKDVVVAALQKEIQKMKQREQMEKYRTEAQLSTLVRLKHVVEREFLSLMEEHMALKRSHEALLPLARLHQDQQTSTDPVGPSSAVSDRGHPPVIRPTKPALAKAARPSSATAASKPPKAATGPSSSSESLSLSGMRAQGWLSGSPNVSHTAPVSDSADWKFDTALLRDTQREGSPQLTIPKQNAMKLEVPASPPPPSSAAGVVQTGCAEDWTVSRTSGRKRK</sequence>
<dbReference type="VEuPathDB" id="CryptoDB:Cvel_35336"/>
<organism evidence="3">
    <name type="scientific">Chromera velia CCMP2878</name>
    <dbReference type="NCBI Taxonomy" id="1169474"/>
    <lineage>
        <taxon>Eukaryota</taxon>
        <taxon>Sar</taxon>
        <taxon>Alveolata</taxon>
        <taxon>Colpodellida</taxon>
        <taxon>Chromeraceae</taxon>
        <taxon>Chromera</taxon>
    </lineage>
</organism>
<feature type="compositionally biased region" description="Polar residues" evidence="2">
    <location>
        <begin position="213"/>
        <end position="225"/>
    </location>
</feature>
<name>A0A0G4I3C5_9ALVE</name>
<evidence type="ECO:0000256" key="1">
    <source>
        <dbReference type="SAM" id="Coils"/>
    </source>
</evidence>
<feature type="compositionally biased region" description="Low complexity" evidence="2">
    <location>
        <begin position="170"/>
        <end position="205"/>
    </location>
</feature>
<evidence type="ECO:0000313" key="3">
    <source>
        <dbReference type="EMBL" id="CEM51377.1"/>
    </source>
</evidence>
<reference evidence="3" key="1">
    <citation type="submission" date="2014-11" db="EMBL/GenBank/DDBJ databases">
        <authorList>
            <person name="Otto D Thomas"/>
            <person name="Naeem Raeece"/>
        </authorList>
    </citation>
    <scope>NUCLEOTIDE SEQUENCE</scope>
</reference>